<name>A0ABU2K6W0_9ACTN</name>
<dbReference type="PANTHER" id="PTHR43802">
    <property type="entry name" value="ENOYL-COA HYDRATASE"/>
    <property type="match status" value="1"/>
</dbReference>
<dbReference type="RefSeq" id="WP_311344758.1">
    <property type="nucleotide sequence ID" value="NZ_JAVREI010000004.1"/>
</dbReference>
<dbReference type="PANTHER" id="PTHR43802:SF1">
    <property type="entry name" value="IP11341P-RELATED"/>
    <property type="match status" value="1"/>
</dbReference>
<dbReference type="Proteomes" id="UP001183222">
    <property type="component" value="Unassembled WGS sequence"/>
</dbReference>
<keyword evidence="3" id="KW-1185">Reference proteome</keyword>
<dbReference type="SUPFAM" id="SSF52096">
    <property type="entry name" value="ClpP/crotonase"/>
    <property type="match status" value="1"/>
</dbReference>
<dbReference type="CDD" id="cd06558">
    <property type="entry name" value="crotonase-like"/>
    <property type="match status" value="1"/>
</dbReference>
<gene>
    <name evidence="2" type="ORF">RM425_08465</name>
</gene>
<dbReference type="InterPro" id="IPR001753">
    <property type="entry name" value="Enoyl-CoA_hydra/iso"/>
</dbReference>
<organism evidence="2 3">
    <name type="scientific">Blastococcus goldschmidtiae</name>
    <dbReference type="NCBI Taxonomy" id="3075546"/>
    <lineage>
        <taxon>Bacteria</taxon>
        <taxon>Bacillati</taxon>
        <taxon>Actinomycetota</taxon>
        <taxon>Actinomycetes</taxon>
        <taxon>Geodermatophilales</taxon>
        <taxon>Geodermatophilaceae</taxon>
        <taxon>Blastococcus</taxon>
    </lineage>
</organism>
<accession>A0ABU2K6W0</accession>
<evidence type="ECO:0000313" key="2">
    <source>
        <dbReference type="EMBL" id="MDT0275935.1"/>
    </source>
</evidence>
<protein>
    <submittedName>
        <fullName evidence="2">Enoyl-CoA hydratase/isomerase family protein</fullName>
    </submittedName>
</protein>
<sequence length="228" mass="23346">MTAEPAVLVERSGSRCDVVLNRPYRRNAVNLDAVHALTRALHAAEQDDSVGAVVLRGAGGCFCSGIDLKDLGSQAEFTAAWTALHTFIDSMRTPLVGAIEHAAVNAGAALALACDVVVAGESSFLQVKEAAMGMTPPVNVAWLVTRHSTSLARRLTLTCDAVPGAELVQVGIAARCVADAEVVRTAQKLADAIASYPQSGGARVKAVIASAAGGGQDGFLGALTAIRG</sequence>
<reference evidence="3" key="1">
    <citation type="submission" date="2023-07" db="EMBL/GenBank/DDBJ databases">
        <title>30 novel species of actinomycetes from the DSMZ collection.</title>
        <authorList>
            <person name="Nouioui I."/>
        </authorList>
    </citation>
    <scope>NUCLEOTIDE SEQUENCE [LARGE SCALE GENOMIC DNA]</scope>
    <source>
        <strain evidence="3">DSM 46792</strain>
    </source>
</reference>
<dbReference type="Gene3D" id="3.90.226.10">
    <property type="entry name" value="2-enoyl-CoA Hydratase, Chain A, domain 1"/>
    <property type="match status" value="1"/>
</dbReference>
<proteinExistence type="inferred from homology"/>
<dbReference type="Pfam" id="PF00378">
    <property type="entry name" value="ECH_1"/>
    <property type="match status" value="1"/>
</dbReference>
<evidence type="ECO:0000256" key="1">
    <source>
        <dbReference type="ARBA" id="ARBA00005254"/>
    </source>
</evidence>
<comment type="similarity">
    <text evidence="1">Belongs to the enoyl-CoA hydratase/isomerase family.</text>
</comment>
<dbReference type="InterPro" id="IPR029045">
    <property type="entry name" value="ClpP/crotonase-like_dom_sf"/>
</dbReference>
<comment type="caution">
    <text evidence="2">The sequence shown here is derived from an EMBL/GenBank/DDBJ whole genome shotgun (WGS) entry which is preliminary data.</text>
</comment>
<evidence type="ECO:0000313" key="3">
    <source>
        <dbReference type="Proteomes" id="UP001183222"/>
    </source>
</evidence>
<dbReference type="EMBL" id="JAVREI010000004">
    <property type="protein sequence ID" value="MDT0275935.1"/>
    <property type="molecule type" value="Genomic_DNA"/>
</dbReference>